<dbReference type="InterPro" id="IPR004513">
    <property type="entry name" value="FtsX"/>
</dbReference>
<keyword evidence="8 10" id="KW-0472">Membrane</keyword>
<evidence type="ECO:0000256" key="9">
    <source>
        <dbReference type="ARBA" id="ARBA00023306"/>
    </source>
</evidence>
<dbReference type="PIRSF" id="PIRSF003097">
    <property type="entry name" value="FtsX"/>
    <property type="match status" value="1"/>
</dbReference>
<keyword evidence="15" id="KW-1185">Reference proteome</keyword>
<accession>A0A4P7VPC1</accession>
<sequence>MEKRPNKGISTFSAQITATISVALVLLLLGIIAMLGIAAHSITRNIKENIGFDIVLTDTASDAEVNQLKSRWTAAPYTASVRYYSKDDALMHWEEETGENLMDVLGVNPFSGELEVKVKADYASSDSINKIIAPLKSLPYVQEVNVHTELVDSINRNINSISLILIIITCALLFISFALINNTVRLTVYSRRFIIHTMKLVGATGSFIRRPFINANVVSGIISALIASAILAGTLYYLQGIDSGIASAITWPQAACVFAGILVIGIVICAVAALFATNKYLRLDYDDMFR</sequence>
<feature type="transmembrane region" description="Helical" evidence="11">
    <location>
        <begin position="12"/>
        <end position="37"/>
    </location>
</feature>
<evidence type="ECO:0000256" key="1">
    <source>
        <dbReference type="ARBA" id="ARBA00004651"/>
    </source>
</evidence>
<keyword evidence="5 10" id="KW-0132">Cell division</keyword>
<keyword evidence="9 10" id="KW-0131">Cell cycle</keyword>
<dbReference type="EMBL" id="CP039393">
    <property type="protein sequence ID" value="QCD34599.1"/>
    <property type="molecule type" value="Genomic_DNA"/>
</dbReference>
<reference evidence="14 15" key="1">
    <citation type="submission" date="2019-02" db="EMBL/GenBank/DDBJ databases">
        <title>Isolation and identification of novel species under the genus Muribaculum.</title>
        <authorList>
            <person name="Miyake S."/>
            <person name="Ding Y."/>
            <person name="Low A."/>
            <person name="Soh M."/>
            <person name="Seedorf H."/>
        </authorList>
    </citation>
    <scope>NUCLEOTIDE SEQUENCE [LARGE SCALE GENOMIC DNA]</scope>
    <source>
        <strain evidence="14 15">TLL-A4</strain>
    </source>
</reference>
<protein>
    <recommendedName>
        <fullName evidence="3 10">Cell division protein FtsX</fullName>
    </recommendedName>
</protein>
<evidence type="ECO:0000313" key="15">
    <source>
        <dbReference type="Proteomes" id="UP000297031"/>
    </source>
</evidence>
<feature type="transmembrane region" description="Helical" evidence="11">
    <location>
        <begin position="161"/>
        <end position="180"/>
    </location>
</feature>
<comment type="similarity">
    <text evidence="2 10">Belongs to the ABC-4 integral membrane protein family. FtsX subfamily.</text>
</comment>
<dbReference type="AlphaFoldDB" id="A0A4P7VPC1"/>
<dbReference type="GO" id="GO:0051301">
    <property type="term" value="P:cell division"/>
    <property type="evidence" value="ECO:0007669"/>
    <property type="project" value="UniProtKB-KW"/>
</dbReference>
<name>A0A4P7VPC1_9BACT</name>
<evidence type="ECO:0000259" key="12">
    <source>
        <dbReference type="Pfam" id="PF02687"/>
    </source>
</evidence>
<organism evidence="14 15">
    <name type="scientific">Muribaculum gordoncarteri</name>
    <dbReference type="NCBI Taxonomy" id="2530390"/>
    <lineage>
        <taxon>Bacteria</taxon>
        <taxon>Pseudomonadati</taxon>
        <taxon>Bacteroidota</taxon>
        <taxon>Bacteroidia</taxon>
        <taxon>Bacteroidales</taxon>
        <taxon>Muribaculaceae</taxon>
        <taxon>Muribaculum</taxon>
    </lineage>
</organism>
<dbReference type="Gene3D" id="3.30.70.3040">
    <property type="match status" value="1"/>
</dbReference>
<dbReference type="RefSeq" id="WP_136409588.1">
    <property type="nucleotide sequence ID" value="NZ_CP039393.1"/>
</dbReference>
<evidence type="ECO:0000256" key="4">
    <source>
        <dbReference type="ARBA" id="ARBA00022475"/>
    </source>
</evidence>
<evidence type="ECO:0000256" key="2">
    <source>
        <dbReference type="ARBA" id="ARBA00007379"/>
    </source>
</evidence>
<dbReference type="Pfam" id="PF02687">
    <property type="entry name" value="FtsX"/>
    <property type="match status" value="1"/>
</dbReference>
<feature type="transmembrane region" description="Helical" evidence="11">
    <location>
        <begin position="217"/>
        <end position="238"/>
    </location>
</feature>
<evidence type="ECO:0000256" key="3">
    <source>
        <dbReference type="ARBA" id="ARBA00021907"/>
    </source>
</evidence>
<dbReference type="PANTHER" id="PTHR47755">
    <property type="entry name" value="CELL DIVISION PROTEIN FTSX"/>
    <property type="match status" value="1"/>
</dbReference>
<evidence type="ECO:0000256" key="11">
    <source>
        <dbReference type="SAM" id="Phobius"/>
    </source>
</evidence>
<evidence type="ECO:0000256" key="10">
    <source>
        <dbReference type="PIRNR" id="PIRNR003097"/>
    </source>
</evidence>
<dbReference type="InterPro" id="IPR040690">
    <property type="entry name" value="FtsX_ECD"/>
</dbReference>
<keyword evidence="6 11" id="KW-0812">Transmembrane</keyword>
<evidence type="ECO:0000259" key="13">
    <source>
        <dbReference type="Pfam" id="PF18075"/>
    </source>
</evidence>
<feature type="domain" description="FtsX extracellular" evidence="13">
    <location>
        <begin position="53"/>
        <end position="144"/>
    </location>
</feature>
<feature type="domain" description="ABC3 transporter permease C-terminal" evidence="12">
    <location>
        <begin position="167"/>
        <end position="279"/>
    </location>
</feature>
<dbReference type="PANTHER" id="PTHR47755:SF1">
    <property type="entry name" value="CELL DIVISION PROTEIN FTSX"/>
    <property type="match status" value="1"/>
</dbReference>
<evidence type="ECO:0000256" key="6">
    <source>
        <dbReference type="ARBA" id="ARBA00022692"/>
    </source>
</evidence>
<proteinExistence type="inferred from homology"/>
<dbReference type="GO" id="GO:0005886">
    <property type="term" value="C:plasma membrane"/>
    <property type="evidence" value="ECO:0007669"/>
    <property type="project" value="UniProtKB-SubCell"/>
</dbReference>
<dbReference type="OrthoDB" id="9813411at2"/>
<feature type="transmembrane region" description="Helical" evidence="11">
    <location>
        <begin position="250"/>
        <end position="276"/>
    </location>
</feature>
<dbReference type="InterPro" id="IPR003838">
    <property type="entry name" value="ABC3_permease_C"/>
</dbReference>
<keyword evidence="4 10" id="KW-1003">Cell membrane</keyword>
<evidence type="ECO:0000256" key="8">
    <source>
        <dbReference type="ARBA" id="ARBA00023136"/>
    </source>
</evidence>
<evidence type="ECO:0000256" key="5">
    <source>
        <dbReference type="ARBA" id="ARBA00022618"/>
    </source>
</evidence>
<evidence type="ECO:0000256" key="7">
    <source>
        <dbReference type="ARBA" id="ARBA00022989"/>
    </source>
</evidence>
<evidence type="ECO:0000313" key="14">
    <source>
        <dbReference type="EMBL" id="QCD34599.1"/>
    </source>
</evidence>
<dbReference type="KEGG" id="mgod:E7746_01235"/>
<dbReference type="Pfam" id="PF18075">
    <property type="entry name" value="FtsX_ECD"/>
    <property type="match status" value="1"/>
</dbReference>
<gene>
    <name evidence="14" type="ORF">E7746_01235</name>
</gene>
<dbReference type="Proteomes" id="UP000297031">
    <property type="component" value="Chromosome"/>
</dbReference>
<keyword evidence="7 11" id="KW-1133">Transmembrane helix</keyword>
<comment type="subcellular location">
    <subcellularLocation>
        <location evidence="1">Cell membrane</location>
        <topology evidence="1">Multi-pass membrane protein</topology>
    </subcellularLocation>
</comment>